<evidence type="ECO:0000256" key="1">
    <source>
        <dbReference type="RuleBase" id="RU361274"/>
    </source>
</evidence>
<organism evidence="2 3">
    <name type="scientific">Methylogaea oryzae</name>
    <dbReference type="NCBI Taxonomy" id="1295382"/>
    <lineage>
        <taxon>Bacteria</taxon>
        <taxon>Pseudomonadati</taxon>
        <taxon>Pseudomonadota</taxon>
        <taxon>Gammaproteobacteria</taxon>
        <taxon>Methylococcales</taxon>
        <taxon>Methylococcaceae</taxon>
        <taxon>Methylogaea</taxon>
    </lineage>
</organism>
<dbReference type="Proteomes" id="UP000824988">
    <property type="component" value="Chromosome"/>
</dbReference>
<dbReference type="GO" id="GO:0005507">
    <property type="term" value="F:copper ion binding"/>
    <property type="evidence" value="ECO:0007669"/>
    <property type="project" value="TreeGrafter"/>
</dbReference>
<dbReference type="NCBIfam" id="TIGR00726">
    <property type="entry name" value="peptidoglycan editing factor PgeF"/>
    <property type="match status" value="1"/>
</dbReference>
<name>A0A8D5AKD1_9GAMM</name>
<dbReference type="PANTHER" id="PTHR30616:SF2">
    <property type="entry name" value="PURINE NUCLEOSIDE PHOSPHORYLASE LACC1"/>
    <property type="match status" value="1"/>
</dbReference>
<evidence type="ECO:0000313" key="3">
    <source>
        <dbReference type="Proteomes" id="UP000824988"/>
    </source>
</evidence>
<dbReference type="EMBL" id="AP019782">
    <property type="protein sequence ID" value="BBL70996.1"/>
    <property type="molecule type" value="Genomic_DNA"/>
</dbReference>
<keyword evidence="3" id="KW-1185">Reference proteome</keyword>
<accession>A0A8D5AKD1</accession>
<proteinExistence type="inferred from homology"/>
<dbReference type="AlphaFoldDB" id="A0A8D5AKD1"/>
<comment type="similarity">
    <text evidence="1">Belongs to the purine nucleoside phosphorylase YfiH/LACC1 family.</text>
</comment>
<dbReference type="InterPro" id="IPR003730">
    <property type="entry name" value="Cu_polyphenol_OxRdtase"/>
</dbReference>
<dbReference type="PANTHER" id="PTHR30616">
    <property type="entry name" value="UNCHARACTERIZED PROTEIN YFIH"/>
    <property type="match status" value="1"/>
</dbReference>
<dbReference type="Pfam" id="PF02578">
    <property type="entry name" value="Cu-oxidase_4"/>
    <property type="match status" value="1"/>
</dbReference>
<protein>
    <recommendedName>
        <fullName evidence="1">Purine nucleoside phosphorylase</fullName>
    </recommendedName>
</protein>
<evidence type="ECO:0000313" key="2">
    <source>
        <dbReference type="EMBL" id="BBL70996.1"/>
    </source>
</evidence>
<dbReference type="RefSeq" id="WP_221048775.1">
    <property type="nucleotide sequence ID" value="NZ_AP019782.1"/>
</dbReference>
<dbReference type="KEGG" id="moz:MoryE10_16020"/>
<dbReference type="CDD" id="cd16833">
    <property type="entry name" value="YfiH"/>
    <property type="match status" value="1"/>
</dbReference>
<sequence>MTDSFIIPDWPAPANVRAAVTTRSGGVSVGPYAAFNLAAHVNDDPAHVAENRRRLRERLDLPAEPAWLEQVHGDAAVDAGRSESRRADASFTDEAGTVCAVLTADCLPVLFCDVAGTRVAAAHAGWKGLAAGVLRRTAQALSAPVASREPAGFPANTREIIAWLGPAIGPGAFEVGGEVREAFLARLSGADAAFSPKGQGKWLADLYALARLDLAAAGVTRVYGGGLCTYSDGERFYSYRREPVTGRMASLIWLASPR</sequence>
<gene>
    <name evidence="2" type="ORF">MoryE10_16020</name>
</gene>
<reference evidence="2" key="1">
    <citation type="submission" date="2019-06" db="EMBL/GenBank/DDBJ databases">
        <title>Complete genome sequence of Methylogaea oryzae strain JCM16910.</title>
        <authorList>
            <person name="Asakawa S."/>
        </authorList>
    </citation>
    <scope>NUCLEOTIDE SEQUENCE</scope>
    <source>
        <strain evidence="2">E10</strain>
    </source>
</reference>